<keyword evidence="3 4" id="KW-0408">Iron</keyword>
<dbReference type="Pfam" id="PF14226">
    <property type="entry name" value="DIOX_N"/>
    <property type="match status" value="1"/>
</dbReference>
<dbReference type="GO" id="GO:0016491">
    <property type="term" value="F:oxidoreductase activity"/>
    <property type="evidence" value="ECO:0007669"/>
    <property type="project" value="UniProtKB-KW"/>
</dbReference>
<accession>D5A7S3</accession>
<evidence type="ECO:0000256" key="3">
    <source>
        <dbReference type="ARBA" id="ARBA00023004"/>
    </source>
</evidence>
<name>D5A7S3_PICSI</name>
<dbReference type="InterPro" id="IPR005123">
    <property type="entry name" value="Oxoglu/Fe-dep_dioxygenase_dom"/>
</dbReference>
<proteinExistence type="evidence at transcript level"/>
<dbReference type="InterPro" id="IPR027443">
    <property type="entry name" value="IPNS-like_sf"/>
</dbReference>
<evidence type="ECO:0000256" key="1">
    <source>
        <dbReference type="ARBA" id="ARBA00008056"/>
    </source>
</evidence>
<dbReference type="InterPro" id="IPR026992">
    <property type="entry name" value="DIOX_N"/>
</dbReference>
<evidence type="ECO:0000256" key="4">
    <source>
        <dbReference type="RuleBase" id="RU003682"/>
    </source>
</evidence>
<keyword evidence="4" id="KW-0560">Oxidoreductase</keyword>
<comment type="similarity">
    <text evidence="1 4">Belongs to the iron/ascorbate-dependent oxidoreductase family.</text>
</comment>
<dbReference type="GO" id="GO:0046872">
    <property type="term" value="F:metal ion binding"/>
    <property type="evidence" value="ECO:0007669"/>
    <property type="project" value="UniProtKB-KW"/>
</dbReference>
<dbReference type="FunFam" id="2.60.120.330:FF:000079">
    <property type="entry name" value="Protein SRG1"/>
    <property type="match status" value="1"/>
</dbReference>
<dbReference type="AlphaFoldDB" id="D5A7S3"/>
<reference evidence="6" key="1">
    <citation type="submission" date="2010-04" db="EMBL/GenBank/DDBJ databases">
        <authorList>
            <person name="Reid K.E."/>
            <person name="Liao N."/>
            <person name="Chan S."/>
            <person name="Docking R."/>
            <person name="Taylor G."/>
            <person name="Moore R."/>
            <person name="Mayo M."/>
            <person name="Munro S."/>
            <person name="King J."/>
            <person name="Yanchuk A."/>
            <person name="Holt R."/>
            <person name="Jones S."/>
            <person name="Marra M."/>
            <person name="Ritland C.E."/>
            <person name="Ritland K."/>
            <person name="Bohlmann J."/>
        </authorList>
    </citation>
    <scope>NUCLEOTIDE SEQUENCE</scope>
    <source>
        <tissue evidence="6">Buds collected with no treatment. Collection October 2007</tissue>
    </source>
</reference>
<dbReference type="Pfam" id="PF03171">
    <property type="entry name" value="2OG-FeII_Oxy"/>
    <property type="match status" value="1"/>
</dbReference>
<protein>
    <recommendedName>
        <fullName evidence="5">Fe2OG dioxygenase domain-containing protein</fullName>
    </recommendedName>
</protein>
<dbReference type="InterPro" id="IPR044861">
    <property type="entry name" value="IPNS-like_FE2OG_OXY"/>
</dbReference>
<evidence type="ECO:0000313" key="6">
    <source>
        <dbReference type="EMBL" id="ADE75592.1"/>
    </source>
</evidence>
<organism evidence="6">
    <name type="scientific">Picea sitchensis</name>
    <name type="common">Sitka spruce</name>
    <name type="synonym">Pinus sitchensis</name>
    <dbReference type="NCBI Taxonomy" id="3332"/>
    <lineage>
        <taxon>Eukaryota</taxon>
        <taxon>Viridiplantae</taxon>
        <taxon>Streptophyta</taxon>
        <taxon>Embryophyta</taxon>
        <taxon>Tracheophyta</taxon>
        <taxon>Spermatophyta</taxon>
        <taxon>Pinopsida</taxon>
        <taxon>Pinidae</taxon>
        <taxon>Conifers I</taxon>
        <taxon>Pinales</taxon>
        <taxon>Pinaceae</taxon>
        <taxon>Picea</taxon>
    </lineage>
</organism>
<feature type="domain" description="Fe2OG dioxygenase" evidence="5">
    <location>
        <begin position="103"/>
        <end position="209"/>
    </location>
</feature>
<dbReference type="EMBL" id="BT122200">
    <property type="protein sequence ID" value="ADE75592.1"/>
    <property type="molecule type" value="mRNA"/>
</dbReference>
<dbReference type="Gene3D" id="2.60.120.330">
    <property type="entry name" value="B-lactam Antibiotic, Isopenicillin N Synthase, Chain"/>
    <property type="match status" value="1"/>
</dbReference>
<dbReference type="PANTHER" id="PTHR47991">
    <property type="entry name" value="OXOGLUTARATE/IRON-DEPENDENT DIOXYGENASE"/>
    <property type="match status" value="1"/>
</dbReference>
<dbReference type="InterPro" id="IPR050295">
    <property type="entry name" value="Plant_2OG-oxidoreductases"/>
</dbReference>
<dbReference type="PROSITE" id="PS51471">
    <property type="entry name" value="FE2OG_OXY"/>
    <property type="match status" value="1"/>
</dbReference>
<sequence length="261" mass="29714">MEQMKRIAREFVLLPLQEKVEYAVQEHEGYGQAFVFSEDQQLDWSDLLYLTIMPAEKRKMKFWPAKPVEFRKTVEEYAIQVQRLSNQMLYLMAENLSLNAPDRFVHIFGEISQSMHYYPPCPRPDLVIGLSSHTDGGGITILLQEDGVVGLQVRKDGDWIPVQPIPGGLVINIGDMVEVISNGKYKSIEHRAVANKEKDRISIAAFCNPEKEAEIGPACELINESNPLNYRNFKRSEYLESYFLEGKKAIEFAKINPSSAG</sequence>
<keyword evidence="2 4" id="KW-0479">Metal-binding</keyword>
<dbReference type="SUPFAM" id="SSF51197">
    <property type="entry name" value="Clavaminate synthase-like"/>
    <property type="match status" value="1"/>
</dbReference>
<evidence type="ECO:0000259" key="5">
    <source>
        <dbReference type="PROSITE" id="PS51471"/>
    </source>
</evidence>
<evidence type="ECO:0000256" key="2">
    <source>
        <dbReference type="ARBA" id="ARBA00022723"/>
    </source>
</evidence>